<comment type="caution">
    <text evidence="1">The sequence shown here is derived from an EMBL/GenBank/DDBJ whole genome shotgun (WGS) entry which is preliminary data.</text>
</comment>
<organism evidence="1 2">
    <name type="scientific">Citrus x changshan-huyou</name>
    <dbReference type="NCBI Taxonomy" id="2935761"/>
    <lineage>
        <taxon>Eukaryota</taxon>
        <taxon>Viridiplantae</taxon>
        <taxon>Streptophyta</taxon>
        <taxon>Embryophyta</taxon>
        <taxon>Tracheophyta</taxon>
        <taxon>Spermatophyta</taxon>
        <taxon>Magnoliopsida</taxon>
        <taxon>eudicotyledons</taxon>
        <taxon>Gunneridae</taxon>
        <taxon>Pentapetalae</taxon>
        <taxon>rosids</taxon>
        <taxon>malvids</taxon>
        <taxon>Sapindales</taxon>
        <taxon>Rutaceae</taxon>
        <taxon>Aurantioideae</taxon>
        <taxon>Citrus</taxon>
    </lineage>
</organism>
<protein>
    <recommendedName>
        <fullName evidence="3">RNase H type-1 domain-containing protein</fullName>
    </recommendedName>
</protein>
<dbReference type="EMBL" id="JBCGBO010000007">
    <property type="protein sequence ID" value="KAK9186708.1"/>
    <property type="molecule type" value="Genomic_DNA"/>
</dbReference>
<gene>
    <name evidence="1" type="ORF">WN944_018096</name>
</gene>
<name>A0AAP0QEF6_9ROSI</name>
<dbReference type="AlphaFoldDB" id="A0AAP0QEF6"/>
<sequence>MKKTLKTKDFLLKRHIITDVQCPQCGFSVEDVLHVLQDCIHARKLGGCGFGRNQALFSNNFNSKRNILLDIKSRAAEIQTISQLEIRGAVVQVNKWLQWNPFPDRVFKLNTDGSRRSSCTAGGLLLAWKVGIRNILIEADSECAIQMIAKCCNIVNACYPLIRDIKGLMDLLGN</sequence>
<proteinExistence type="predicted"/>
<reference evidence="1 2" key="1">
    <citation type="submission" date="2024-05" db="EMBL/GenBank/DDBJ databases">
        <title>Haplotype-resolved chromosome-level genome assembly of Huyou (Citrus changshanensis).</title>
        <authorList>
            <person name="Miao C."/>
            <person name="Chen W."/>
            <person name="Wu Y."/>
            <person name="Wang L."/>
            <person name="Zhao S."/>
            <person name="Grierson D."/>
            <person name="Xu C."/>
            <person name="Chen K."/>
        </authorList>
    </citation>
    <scope>NUCLEOTIDE SEQUENCE [LARGE SCALE GENOMIC DNA]</scope>
    <source>
        <strain evidence="1">01-14</strain>
        <tissue evidence="1">Leaf</tissue>
    </source>
</reference>
<keyword evidence="2" id="KW-1185">Reference proteome</keyword>
<evidence type="ECO:0000313" key="2">
    <source>
        <dbReference type="Proteomes" id="UP001428341"/>
    </source>
</evidence>
<dbReference type="Proteomes" id="UP001428341">
    <property type="component" value="Unassembled WGS sequence"/>
</dbReference>
<accession>A0AAP0QEF6</accession>
<evidence type="ECO:0000313" key="1">
    <source>
        <dbReference type="EMBL" id="KAK9186708.1"/>
    </source>
</evidence>
<evidence type="ECO:0008006" key="3">
    <source>
        <dbReference type="Google" id="ProtNLM"/>
    </source>
</evidence>